<dbReference type="InterPro" id="IPR000700">
    <property type="entry name" value="PAS-assoc_C"/>
</dbReference>
<dbReference type="PANTHER" id="PTHR42878:SF15">
    <property type="entry name" value="BACTERIOPHYTOCHROME"/>
    <property type="match status" value="1"/>
</dbReference>
<dbReference type="PANTHER" id="PTHR42878">
    <property type="entry name" value="TWO-COMPONENT HISTIDINE KINASE"/>
    <property type="match status" value="1"/>
</dbReference>
<evidence type="ECO:0000256" key="2">
    <source>
        <dbReference type="ARBA" id="ARBA00004370"/>
    </source>
</evidence>
<dbReference type="InterPro" id="IPR003594">
    <property type="entry name" value="HATPase_dom"/>
</dbReference>
<keyword evidence="6" id="KW-0418">Kinase</keyword>
<dbReference type="InterPro" id="IPR001610">
    <property type="entry name" value="PAC"/>
</dbReference>
<feature type="transmembrane region" description="Helical" evidence="9">
    <location>
        <begin position="188"/>
        <end position="210"/>
    </location>
</feature>
<dbReference type="InterPro" id="IPR036097">
    <property type="entry name" value="HisK_dim/P_sf"/>
</dbReference>
<dbReference type="InterPro" id="IPR003661">
    <property type="entry name" value="HisK_dim/P_dom"/>
</dbReference>
<dbReference type="InterPro" id="IPR003660">
    <property type="entry name" value="HAMP_dom"/>
</dbReference>
<reference evidence="14" key="1">
    <citation type="submission" date="2023-03" db="EMBL/GenBank/DDBJ databases">
        <title>Chitinimonas shenzhenensis gen. nov., sp. nov., a novel member of family Burkholderiaceae isolated from activated sludge collected in Shen Zhen, China.</title>
        <authorList>
            <person name="Wang X."/>
        </authorList>
    </citation>
    <scope>NUCLEOTIDE SEQUENCE</scope>
    <source>
        <strain evidence="14">DQS-5</strain>
    </source>
</reference>
<dbReference type="CDD" id="cd00082">
    <property type="entry name" value="HisKA"/>
    <property type="match status" value="1"/>
</dbReference>
<dbReference type="EMBL" id="JARRAF010000062">
    <property type="protein sequence ID" value="MDK2126897.1"/>
    <property type="molecule type" value="Genomic_DNA"/>
</dbReference>
<evidence type="ECO:0000256" key="5">
    <source>
        <dbReference type="ARBA" id="ARBA00022679"/>
    </source>
</evidence>
<dbReference type="InterPro" id="IPR013767">
    <property type="entry name" value="PAS_fold"/>
</dbReference>
<dbReference type="Proteomes" id="UP001172778">
    <property type="component" value="Unassembled WGS sequence"/>
</dbReference>
<dbReference type="Pfam" id="PF02518">
    <property type="entry name" value="HATPase_c"/>
    <property type="match status" value="1"/>
</dbReference>
<keyword evidence="9" id="KW-1133">Transmembrane helix</keyword>
<evidence type="ECO:0000259" key="11">
    <source>
        <dbReference type="PROSITE" id="PS50112"/>
    </source>
</evidence>
<dbReference type="SMART" id="SM00304">
    <property type="entry name" value="HAMP"/>
    <property type="match status" value="1"/>
</dbReference>
<feature type="domain" description="HAMP" evidence="13">
    <location>
        <begin position="212"/>
        <end position="264"/>
    </location>
</feature>
<sequence length="640" mass="71984">MHRTVPSSLRMRFLTDLLRQTAFRQQLFTAVTTGVFCIALFSSLLSSWQGSRQIRATMVGQGERIAESLAGQSSLALLTASSDNASEAVKATLAFPDVTRVEIRQPDSRPLLVRGHNGVATADPNPPSPNLRQAYLEAETSDSWRFVAPVLSKKASSPFEVEERADEYLGYVRVEQSKATLTRMMTNVFLVNFAISFFIAIFFLAVIRYLSLRLTRPLTLLSAAMARAERGEANVRAELSGPRDIVEMAQAFNSMIAALQDREEALRESQQQYREVVETVKEVIFQTDADGHWELLNPAWREITGFEQEESLGRRMLDYLHEEDHAQIEAWQEKMRSGERRGARYEARFHRANGQVGWAEITQRVRADASGQFAGTSGILDDITERKKAEQELEAYRAHLEDQVSERTSELEAANKELEAFSYSVSHDLRAPLRRVNGFSHMLEEDYGDKLDSVGRDYLNRIRLAIDNMDQLIDAMLQLAKVSRGDLRLEPLNLSDMASAQIEELRTADPQRVVEVEITPAMHCVGDPGLMRAVLQNLLGNAWKYSGKRSVAKITFSQTETPQGLAYFVQDNGAGFDMVHARNLFGAFQRLHTKAEFEGTGVGLATVQRIIHRHGGHIWAEAEVDVGATFYFILPERLQP</sequence>
<keyword evidence="4" id="KW-0597">Phosphoprotein</keyword>
<dbReference type="SMART" id="SM00091">
    <property type="entry name" value="PAS"/>
    <property type="match status" value="1"/>
</dbReference>
<dbReference type="SUPFAM" id="SSF55874">
    <property type="entry name" value="ATPase domain of HSP90 chaperone/DNA topoisomerase II/histidine kinase"/>
    <property type="match status" value="1"/>
</dbReference>
<dbReference type="Pfam" id="PF00512">
    <property type="entry name" value="HisKA"/>
    <property type="match status" value="1"/>
</dbReference>
<dbReference type="PROSITE" id="PS50112">
    <property type="entry name" value="PAS"/>
    <property type="match status" value="1"/>
</dbReference>
<dbReference type="PRINTS" id="PR00344">
    <property type="entry name" value="BCTRLSENSOR"/>
</dbReference>
<dbReference type="SMART" id="SM00388">
    <property type="entry name" value="HisKA"/>
    <property type="match status" value="1"/>
</dbReference>
<evidence type="ECO:0000259" key="10">
    <source>
        <dbReference type="PROSITE" id="PS50109"/>
    </source>
</evidence>
<dbReference type="InterPro" id="IPR036890">
    <property type="entry name" value="HATPase_C_sf"/>
</dbReference>
<protein>
    <recommendedName>
        <fullName evidence="3">histidine kinase</fullName>
        <ecNumber evidence="3">2.7.13.3</ecNumber>
    </recommendedName>
</protein>
<dbReference type="PROSITE" id="PS50885">
    <property type="entry name" value="HAMP"/>
    <property type="match status" value="1"/>
</dbReference>
<keyword evidence="15" id="KW-1185">Reference proteome</keyword>
<evidence type="ECO:0000256" key="9">
    <source>
        <dbReference type="SAM" id="Phobius"/>
    </source>
</evidence>
<organism evidence="14 15">
    <name type="scientific">Parachitinimonas caeni</name>
    <dbReference type="NCBI Taxonomy" id="3031301"/>
    <lineage>
        <taxon>Bacteria</taxon>
        <taxon>Pseudomonadati</taxon>
        <taxon>Pseudomonadota</taxon>
        <taxon>Betaproteobacteria</taxon>
        <taxon>Neisseriales</taxon>
        <taxon>Chitinibacteraceae</taxon>
        <taxon>Parachitinimonas</taxon>
    </lineage>
</organism>
<evidence type="ECO:0000313" key="14">
    <source>
        <dbReference type="EMBL" id="MDK2126897.1"/>
    </source>
</evidence>
<dbReference type="InterPro" id="IPR050351">
    <property type="entry name" value="BphY/WalK/GraS-like"/>
</dbReference>
<dbReference type="SUPFAM" id="SSF158472">
    <property type="entry name" value="HAMP domain-like"/>
    <property type="match status" value="1"/>
</dbReference>
<dbReference type="PROSITE" id="PS50113">
    <property type="entry name" value="PAC"/>
    <property type="match status" value="1"/>
</dbReference>
<evidence type="ECO:0000259" key="13">
    <source>
        <dbReference type="PROSITE" id="PS50885"/>
    </source>
</evidence>
<dbReference type="InterPro" id="IPR005467">
    <property type="entry name" value="His_kinase_dom"/>
</dbReference>
<accession>A0ABT7E7K6</accession>
<evidence type="ECO:0000256" key="4">
    <source>
        <dbReference type="ARBA" id="ARBA00022553"/>
    </source>
</evidence>
<feature type="domain" description="Histidine kinase" evidence="10">
    <location>
        <begin position="424"/>
        <end position="638"/>
    </location>
</feature>
<dbReference type="SUPFAM" id="SSF47384">
    <property type="entry name" value="Homodimeric domain of signal transducing histidine kinase"/>
    <property type="match status" value="1"/>
</dbReference>
<dbReference type="RefSeq" id="WP_284103218.1">
    <property type="nucleotide sequence ID" value="NZ_JARRAF010000062.1"/>
</dbReference>
<dbReference type="EC" id="2.7.13.3" evidence="3"/>
<dbReference type="SMART" id="SM00387">
    <property type="entry name" value="HATPase_c"/>
    <property type="match status" value="1"/>
</dbReference>
<evidence type="ECO:0000259" key="12">
    <source>
        <dbReference type="PROSITE" id="PS50113"/>
    </source>
</evidence>
<comment type="caution">
    <text evidence="14">The sequence shown here is derived from an EMBL/GenBank/DDBJ whole genome shotgun (WGS) entry which is preliminary data.</text>
</comment>
<feature type="domain" description="PAC" evidence="12">
    <location>
        <begin position="343"/>
        <end position="395"/>
    </location>
</feature>
<dbReference type="Gene3D" id="1.10.287.130">
    <property type="match status" value="1"/>
</dbReference>
<comment type="catalytic activity">
    <reaction evidence="1">
        <text>ATP + protein L-histidine = ADP + protein N-phospho-L-histidine.</text>
        <dbReference type="EC" id="2.7.13.3"/>
    </reaction>
</comment>
<dbReference type="Gene3D" id="3.30.565.10">
    <property type="entry name" value="Histidine kinase-like ATPase, C-terminal domain"/>
    <property type="match status" value="1"/>
</dbReference>
<evidence type="ECO:0000313" key="15">
    <source>
        <dbReference type="Proteomes" id="UP001172778"/>
    </source>
</evidence>
<dbReference type="Gene3D" id="3.30.450.20">
    <property type="entry name" value="PAS domain"/>
    <property type="match status" value="1"/>
</dbReference>
<evidence type="ECO:0000256" key="8">
    <source>
        <dbReference type="SAM" id="Coils"/>
    </source>
</evidence>
<gene>
    <name evidence="14" type="ORF">PZA18_22905</name>
</gene>
<dbReference type="InterPro" id="IPR004358">
    <property type="entry name" value="Sig_transdc_His_kin-like_C"/>
</dbReference>
<evidence type="ECO:0000256" key="1">
    <source>
        <dbReference type="ARBA" id="ARBA00000085"/>
    </source>
</evidence>
<keyword evidence="9" id="KW-0812">Transmembrane</keyword>
<keyword evidence="8" id="KW-0175">Coiled coil</keyword>
<evidence type="ECO:0000256" key="3">
    <source>
        <dbReference type="ARBA" id="ARBA00012438"/>
    </source>
</evidence>
<dbReference type="SUPFAM" id="SSF55785">
    <property type="entry name" value="PYP-like sensor domain (PAS domain)"/>
    <property type="match status" value="1"/>
</dbReference>
<dbReference type="Pfam" id="PF00672">
    <property type="entry name" value="HAMP"/>
    <property type="match status" value="1"/>
</dbReference>
<comment type="subcellular location">
    <subcellularLocation>
        <location evidence="2">Membrane</location>
    </subcellularLocation>
</comment>
<feature type="transmembrane region" description="Helical" evidence="9">
    <location>
        <begin position="27"/>
        <end position="48"/>
    </location>
</feature>
<dbReference type="InterPro" id="IPR019247">
    <property type="entry name" value="Histidine_kinase_BarA_N"/>
</dbReference>
<evidence type="ECO:0000256" key="7">
    <source>
        <dbReference type="ARBA" id="ARBA00023136"/>
    </source>
</evidence>
<dbReference type="SMART" id="SM00086">
    <property type="entry name" value="PAC"/>
    <property type="match status" value="1"/>
</dbReference>
<dbReference type="InterPro" id="IPR035965">
    <property type="entry name" value="PAS-like_dom_sf"/>
</dbReference>
<proteinExistence type="predicted"/>
<dbReference type="PROSITE" id="PS50109">
    <property type="entry name" value="HIS_KIN"/>
    <property type="match status" value="1"/>
</dbReference>
<name>A0ABT7E7K6_9NEIS</name>
<dbReference type="InterPro" id="IPR000014">
    <property type="entry name" value="PAS"/>
</dbReference>
<keyword evidence="7 9" id="KW-0472">Membrane</keyword>
<feature type="coiled-coil region" evidence="8">
    <location>
        <begin position="386"/>
        <end position="417"/>
    </location>
</feature>
<dbReference type="Pfam" id="PF09984">
    <property type="entry name" value="sCache_4"/>
    <property type="match status" value="1"/>
</dbReference>
<dbReference type="Pfam" id="PF00989">
    <property type="entry name" value="PAS"/>
    <property type="match status" value="1"/>
</dbReference>
<keyword evidence="5" id="KW-0808">Transferase</keyword>
<dbReference type="CDD" id="cd00130">
    <property type="entry name" value="PAS"/>
    <property type="match status" value="1"/>
</dbReference>
<evidence type="ECO:0000256" key="6">
    <source>
        <dbReference type="ARBA" id="ARBA00022777"/>
    </source>
</evidence>
<dbReference type="Gene3D" id="6.10.340.10">
    <property type="match status" value="1"/>
</dbReference>
<dbReference type="NCBIfam" id="TIGR00229">
    <property type="entry name" value="sensory_box"/>
    <property type="match status" value="1"/>
</dbReference>
<feature type="domain" description="PAS" evidence="11">
    <location>
        <begin position="269"/>
        <end position="339"/>
    </location>
</feature>